<dbReference type="InterPro" id="IPR044591">
    <property type="entry name" value="RUK"/>
</dbReference>
<dbReference type="EMBL" id="SNRW01005436">
    <property type="protein sequence ID" value="KAA6385080.1"/>
    <property type="molecule type" value="Genomic_DNA"/>
</dbReference>
<sequence length="301" mass="34913">MSGSDSSCDFHSGELSQFLIQVECPTEPIEIYEEIGRGPFSVCFLCRKKKKLQFFCIKGIDKSLKDEIANETRLLKQLDHPNIEKFSDWYETANHIWQIVELCAGKDLYALLQSDKNLPERSIHAFSSDVREALFYLHEQGIIYCDLRPKTILFDNIGTMKLCDFKHSIRTSEVKPEPVDVRLKLSDIKYLAPELLRPHQLMNLNLQLPPDLVAIERKRQQQQQFEGEPGFNLNDPQLAFPFSFQSDLWAFGCLFYEMAEGRPPFEGETQEEIVHNILTQEPIEVRNIFGVRYQYSSLKPS</sequence>
<dbReference type="GO" id="GO:0005524">
    <property type="term" value="F:ATP binding"/>
    <property type="evidence" value="ECO:0007669"/>
    <property type="project" value="InterPro"/>
</dbReference>
<evidence type="ECO:0000313" key="3">
    <source>
        <dbReference type="Proteomes" id="UP000324800"/>
    </source>
</evidence>
<gene>
    <name evidence="2" type="ORF">EZS28_019394</name>
</gene>
<dbReference type="InterPro" id="IPR011009">
    <property type="entry name" value="Kinase-like_dom_sf"/>
</dbReference>
<dbReference type="PANTHER" id="PTHR46562:SF1">
    <property type="entry name" value="SERINE_THREONINE-PROTEIN KINASE ULK4"/>
    <property type="match status" value="1"/>
</dbReference>
<dbReference type="GO" id="GO:0008017">
    <property type="term" value="F:microtubule binding"/>
    <property type="evidence" value="ECO:0007669"/>
    <property type="project" value="InterPro"/>
</dbReference>
<dbReference type="SUPFAM" id="SSF56112">
    <property type="entry name" value="Protein kinase-like (PK-like)"/>
    <property type="match status" value="1"/>
</dbReference>
<dbReference type="GO" id="GO:0004672">
    <property type="term" value="F:protein kinase activity"/>
    <property type="evidence" value="ECO:0007669"/>
    <property type="project" value="InterPro"/>
</dbReference>
<evidence type="ECO:0000259" key="1">
    <source>
        <dbReference type="PROSITE" id="PS50011"/>
    </source>
</evidence>
<protein>
    <submittedName>
        <fullName evidence="2">Putative Serine/threonine-protein kinase ULK4</fullName>
    </submittedName>
</protein>
<name>A0A5J4VRQ3_9EUKA</name>
<feature type="domain" description="Protein kinase" evidence="1">
    <location>
        <begin position="29"/>
        <end position="301"/>
    </location>
</feature>
<dbReference type="Proteomes" id="UP000324800">
    <property type="component" value="Unassembled WGS sequence"/>
</dbReference>
<keyword evidence="2" id="KW-0418">Kinase</keyword>
<dbReference type="PANTHER" id="PTHR46562">
    <property type="entry name" value="SERINE/THREONINE-KINASE ULK4-LIKE PROTEIN-RELATED"/>
    <property type="match status" value="1"/>
</dbReference>
<dbReference type="OrthoDB" id="266718at2759"/>
<reference evidence="2 3" key="1">
    <citation type="submission" date="2019-03" db="EMBL/GenBank/DDBJ databases">
        <title>Single cell metagenomics reveals metabolic interactions within the superorganism composed of flagellate Streblomastix strix and complex community of Bacteroidetes bacteria on its surface.</title>
        <authorList>
            <person name="Treitli S.C."/>
            <person name="Kolisko M."/>
            <person name="Husnik F."/>
            <person name="Keeling P."/>
            <person name="Hampl V."/>
        </authorList>
    </citation>
    <scope>NUCLEOTIDE SEQUENCE [LARGE SCALE GENOMIC DNA]</scope>
    <source>
        <strain evidence="2">ST1C</strain>
    </source>
</reference>
<comment type="caution">
    <text evidence="2">The sequence shown here is derived from an EMBL/GenBank/DDBJ whole genome shotgun (WGS) entry which is preliminary data.</text>
</comment>
<proteinExistence type="predicted"/>
<evidence type="ECO:0000313" key="2">
    <source>
        <dbReference type="EMBL" id="KAA6385080.1"/>
    </source>
</evidence>
<organism evidence="2 3">
    <name type="scientific">Streblomastix strix</name>
    <dbReference type="NCBI Taxonomy" id="222440"/>
    <lineage>
        <taxon>Eukaryota</taxon>
        <taxon>Metamonada</taxon>
        <taxon>Preaxostyla</taxon>
        <taxon>Oxymonadida</taxon>
        <taxon>Streblomastigidae</taxon>
        <taxon>Streblomastix</taxon>
    </lineage>
</organism>
<keyword evidence="2" id="KW-0808">Transferase</keyword>
<dbReference type="PROSITE" id="PS50011">
    <property type="entry name" value="PROTEIN_KINASE_DOM"/>
    <property type="match status" value="1"/>
</dbReference>
<dbReference type="Gene3D" id="1.10.510.10">
    <property type="entry name" value="Transferase(Phosphotransferase) domain 1"/>
    <property type="match status" value="2"/>
</dbReference>
<accession>A0A5J4VRQ3</accession>
<dbReference type="InterPro" id="IPR000719">
    <property type="entry name" value="Prot_kinase_dom"/>
</dbReference>
<dbReference type="Pfam" id="PF00069">
    <property type="entry name" value="Pkinase"/>
    <property type="match status" value="1"/>
</dbReference>
<dbReference type="AlphaFoldDB" id="A0A5J4VRQ3"/>